<gene>
    <name evidence="1" type="ORF">MNV_1120002</name>
</gene>
<dbReference type="RefSeq" id="WP_143311581.1">
    <property type="nucleotide sequence ID" value="NZ_FZMP01000016.1"/>
</dbReference>
<protein>
    <recommendedName>
        <fullName evidence="3">Transposase</fullName>
    </recommendedName>
</protein>
<dbReference type="AlphaFoldDB" id="A0A284VJ28"/>
<proteinExistence type="predicted"/>
<evidence type="ECO:0000313" key="2">
    <source>
        <dbReference type="Proteomes" id="UP000218615"/>
    </source>
</evidence>
<dbReference type="EMBL" id="FZMP01000016">
    <property type="protein sequence ID" value="SNQ59282.1"/>
    <property type="molecule type" value="Genomic_DNA"/>
</dbReference>
<keyword evidence="2" id="KW-1185">Reference proteome</keyword>
<name>A0A284VJ28_9EURY</name>
<reference evidence="2" key="1">
    <citation type="submission" date="2017-06" db="EMBL/GenBank/DDBJ databases">
        <authorList>
            <person name="Cremers G."/>
        </authorList>
    </citation>
    <scope>NUCLEOTIDE SEQUENCE [LARGE SCALE GENOMIC DNA]</scope>
</reference>
<evidence type="ECO:0008006" key="3">
    <source>
        <dbReference type="Google" id="ProtNLM"/>
    </source>
</evidence>
<organism evidence="1 2">
    <name type="scientific">Candidatus Methanoperedens nitratireducens</name>
    <dbReference type="NCBI Taxonomy" id="1392998"/>
    <lineage>
        <taxon>Archaea</taxon>
        <taxon>Methanobacteriati</taxon>
        <taxon>Methanobacteriota</taxon>
        <taxon>Stenosarchaea group</taxon>
        <taxon>Methanomicrobia</taxon>
        <taxon>Methanosarcinales</taxon>
        <taxon>ANME-2 cluster</taxon>
        <taxon>Candidatus Methanoperedentaceae</taxon>
        <taxon>Candidatus Methanoperedens</taxon>
    </lineage>
</organism>
<accession>A0A284VJ28</accession>
<sequence length="169" mass="19910">MVAYEVGKQGLETCKKLFEKVFERVQLPFPNNKIQIFSDGNDDYTSTIPDYYAETCVDYGQLIKIKEGGKIVDKIKIIVYGNPCYSEIETTDIENMNSIFRERLGRLVRKTKCYSKKKPRLVDAVELYQFYWNFMDKLTKSETPAMIEGLEHHQWSWEEFFNCKLSILN</sequence>
<evidence type="ECO:0000313" key="1">
    <source>
        <dbReference type="EMBL" id="SNQ59282.1"/>
    </source>
</evidence>
<dbReference type="OrthoDB" id="147828at2157"/>
<dbReference type="Proteomes" id="UP000218615">
    <property type="component" value="Unassembled WGS sequence"/>
</dbReference>